<dbReference type="Gene3D" id="3.30.70.100">
    <property type="match status" value="1"/>
</dbReference>
<keyword evidence="1" id="KW-0732">Signal</keyword>
<dbReference type="Proteomes" id="UP001597106">
    <property type="component" value="Unassembled WGS sequence"/>
</dbReference>
<evidence type="ECO:0000259" key="2">
    <source>
        <dbReference type="PROSITE" id="PS50846"/>
    </source>
</evidence>
<feature type="chain" id="PRO_5047383332" evidence="1">
    <location>
        <begin position="20"/>
        <end position="114"/>
    </location>
</feature>
<evidence type="ECO:0000256" key="1">
    <source>
        <dbReference type="SAM" id="SignalP"/>
    </source>
</evidence>
<dbReference type="InterPro" id="IPR036163">
    <property type="entry name" value="HMA_dom_sf"/>
</dbReference>
<dbReference type="PROSITE" id="PS50846">
    <property type="entry name" value="HMA_2"/>
    <property type="match status" value="1"/>
</dbReference>
<feature type="signal peptide" evidence="1">
    <location>
        <begin position="1"/>
        <end position="19"/>
    </location>
</feature>
<accession>A0ABW3GQV4</accession>
<protein>
    <submittedName>
        <fullName evidence="3">Heavy-metal-associated domain-containing protein</fullName>
    </submittedName>
</protein>
<dbReference type="SUPFAM" id="SSF55008">
    <property type="entry name" value="HMA, heavy metal-associated domain"/>
    <property type="match status" value="1"/>
</dbReference>
<reference evidence="4" key="1">
    <citation type="journal article" date="2019" name="Int. J. Syst. Evol. Microbiol.">
        <title>The Global Catalogue of Microorganisms (GCM) 10K type strain sequencing project: providing services to taxonomists for standard genome sequencing and annotation.</title>
        <authorList>
            <consortium name="The Broad Institute Genomics Platform"/>
            <consortium name="The Broad Institute Genome Sequencing Center for Infectious Disease"/>
            <person name="Wu L."/>
            <person name="Ma J."/>
        </authorList>
    </citation>
    <scope>NUCLEOTIDE SEQUENCE [LARGE SCALE GENOMIC DNA]</scope>
    <source>
        <strain evidence="4">CCUG 59685</strain>
    </source>
</reference>
<comment type="caution">
    <text evidence="3">The sequence shown here is derived from an EMBL/GenBank/DDBJ whole genome shotgun (WGS) entry which is preliminary data.</text>
</comment>
<gene>
    <name evidence="3" type="ORF">ACFQ1T_13620</name>
</gene>
<dbReference type="RefSeq" id="WP_313984047.1">
    <property type="nucleotide sequence ID" value="NZ_JBHTJW010000004.1"/>
</dbReference>
<sequence length="114" mass="12135">MKKLLITLMLSAMTPAAFAVTTIKAEVNGMVCAFCAKGIEKKLNALPQKQAAFVDLKSRVVALQLKDGQEVSDAAFSKVIEDAGYTVAKLARVNQTVEAIQAEVVKADHQAGSK</sequence>
<dbReference type="CDD" id="cd00371">
    <property type="entry name" value="HMA"/>
    <property type="match status" value="1"/>
</dbReference>
<dbReference type="EMBL" id="JBHTJW010000004">
    <property type="protein sequence ID" value="MFD0930822.1"/>
    <property type="molecule type" value="Genomic_DNA"/>
</dbReference>
<keyword evidence="4" id="KW-1185">Reference proteome</keyword>
<evidence type="ECO:0000313" key="4">
    <source>
        <dbReference type="Proteomes" id="UP001597106"/>
    </source>
</evidence>
<feature type="domain" description="HMA" evidence="2">
    <location>
        <begin position="21"/>
        <end position="88"/>
    </location>
</feature>
<dbReference type="InterPro" id="IPR006121">
    <property type="entry name" value="HMA_dom"/>
</dbReference>
<evidence type="ECO:0000313" key="3">
    <source>
        <dbReference type="EMBL" id="MFD0930822.1"/>
    </source>
</evidence>
<organism evidence="3 4">
    <name type="scientific">Methylophilus glucosoxydans</name>
    <dbReference type="NCBI Taxonomy" id="752553"/>
    <lineage>
        <taxon>Bacteria</taxon>
        <taxon>Pseudomonadati</taxon>
        <taxon>Pseudomonadota</taxon>
        <taxon>Betaproteobacteria</taxon>
        <taxon>Nitrosomonadales</taxon>
        <taxon>Methylophilaceae</taxon>
        <taxon>Methylophilus</taxon>
    </lineage>
</organism>
<name>A0ABW3GQV4_9PROT</name>
<proteinExistence type="predicted"/>